<dbReference type="SUPFAM" id="SSF53901">
    <property type="entry name" value="Thiolase-like"/>
    <property type="match status" value="2"/>
</dbReference>
<keyword evidence="2 4" id="KW-0808">Transferase</keyword>
<accession>A0ABS1VI39</accession>
<keyword evidence="3" id="KW-0012">Acyltransferase</keyword>
<evidence type="ECO:0000256" key="4">
    <source>
        <dbReference type="RuleBase" id="RU003694"/>
    </source>
</evidence>
<evidence type="ECO:0000313" key="6">
    <source>
        <dbReference type="EMBL" id="MBL7253407.1"/>
    </source>
</evidence>
<dbReference type="PANTHER" id="PTHR11712">
    <property type="entry name" value="POLYKETIDE SYNTHASE-RELATED"/>
    <property type="match status" value="1"/>
</dbReference>
<dbReference type="InterPro" id="IPR014030">
    <property type="entry name" value="Ketoacyl_synth_N"/>
</dbReference>
<dbReference type="Pfam" id="PF02801">
    <property type="entry name" value="Ketoacyl-synt_C"/>
    <property type="match status" value="1"/>
</dbReference>
<dbReference type="Proteomes" id="UP000598996">
    <property type="component" value="Unassembled WGS sequence"/>
</dbReference>
<dbReference type="InterPro" id="IPR000794">
    <property type="entry name" value="Beta-ketoacyl_synthase"/>
</dbReference>
<dbReference type="InterPro" id="IPR014031">
    <property type="entry name" value="Ketoacyl_synth_C"/>
</dbReference>
<reference evidence="6 7" key="1">
    <citation type="submission" date="2021-01" db="EMBL/GenBank/DDBJ databases">
        <title>Actinoplanes sp. nov. LDG1-01 isolated from lichen.</title>
        <authorList>
            <person name="Saeng-In P."/>
            <person name="Phongsopitanun W."/>
            <person name="Kanchanasin P."/>
            <person name="Yuki M."/>
            <person name="Kudo T."/>
            <person name="Ohkuma M."/>
            <person name="Tanasupawat S."/>
        </authorList>
    </citation>
    <scope>NUCLEOTIDE SEQUENCE [LARGE SCALE GENOMIC DNA]</scope>
    <source>
        <strain evidence="6 7">LDG1-01</strain>
    </source>
</reference>
<dbReference type="Gene3D" id="3.40.47.10">
    <property type="match status" value="2"/>
</dbReference>
<sequence>MTNSRTDGGRQVVVSGIGLLTTLGEGPEANWKALVAGESGIGTIRAYDPAPLQTRLGGEIAEFDATRFATKRQLRTINRGDRLAQAAARLALDDAGLPHNQAGGDELGHRAGLYLGGNKSLGRMEQLIDELKVIRRPDGSADLAHLARHGATIMPPLFFVEGLPAGAVFNISQTYGIRGSSSFFAGYADAGATAIGRAMRAVRRGDADVALAGGYDDATSWWSMTLLDSLGILTTENERGQAAYRPYDRDRSGGLPGEGAALLVLEEKQAALRRGARIYAELTGYGAGHDARTPPAADPEGRGLARAVRRSLQDARLNAGDLGYIASDGAGTRLGDAGESIALRAALGDDVRSVPVSTPKPQTGHLVGGGGALNAAVAALALHHGVLPATLNLDHPDPVCALDHVRGGAREARPAHAMALARGIEGQAVALTLARPS</sequence>
<protein>
    <recommendedName>
        <fullName evidence="5">Ketosynthase family 3 (KS3) domain-containing protein</fullName>
    </recommendedName>
</protein>
<dbReference type="InterPro" id="IPR020841">
    <property type="entry name" value="PKS_Beta-ketoAc_synthase_dom"/>
</dbReference>
<comment type="caution">
    <text evidence="6">The sequence shown here is derived from an EMBL/GenBank/DDBJ whole genome shotgun (WGS) entry which is preliminary data.</text>
</comment>
<comment type="similarity">
    <text evidence="1 4">Belongs to the thiolase-like superfamily. Beta-ketoacyl-ACP synthases family.</text>
</comment>
<dbReference type="Pfam" id="PF00109">
    <property type="entry name" value="ketoacyl-synt"/>
    <property type="match status" value="1"/>
</dbReference>
<dbReference type="InterPro" id="IPR016039">
    <property type="entry name" value="Thiolase-like"/>
</dbReference>
<dbReference type="PROSITE" id="PS52004">
    <property type="entry name" value="KS3_2"/>
    <property type="match status" value="1"/>
</dbReference>
<feature type="domain" description="Ketosynthase family 3 (KS3)" evidence="5">
    <location>
        <begin position="9"/>
        <end position="435"/>
    </location>
</feature>
<evidence type="ECO:0000256" key="2">
    <source>
        <dbReference type="ARBA" id="ARBA00022679"/>
    </source>
</evidence>
<keyword evidence="7" id="KW-1185">Reference proteome</keyword>
<evidence type="ECO:0000313" key="7">
    <source>
        <dbReference type="Proteomes" id="UP000598996"/>
    </source>
</evidence>
<evidence type="ECO:0000259" key="5">
    <source>
        <dbReference type="PROSITE" id="PS52004"/>
    </source>
</evidence>
<proteinExistence type="inferred from homology"/>
<dbReference type="SMART" id="SM00825">
    <property type="entry name" value="PKS_KS"/>
    <property type="match status" value="1"/>
</dbReference>
<gene>
    <name evidence="6" type="ORF">JKJ07_03695</name>
</gene>
<evidence type="ECO:0000256" key="3">
    <source>
        <dbReference type="ARBA" id="ARBA00023315"/>
    </source>
</evidence>
<dbReference type="RefSeq" id="WP_202989762.1">
    <property type="nucleotide sequence ID" value="NZ_JAENHO010000001.1"/>
</dbReference>
<name>A0ABS1VI39_9ACTN</name>
<evidence type="ECO:0000256" key="1">
    <source>
        <dbReference type="ARBA" id="ARBA00008467"/>
    </source>
</evidence>
<dbReference type="PANTHER" id="PTHR11712:SF322">
    <property type="entry name" value="POLYKETIDE BETA-KETOACYL SYNTHASE 2-RELATED"/>
    <property type="match status" value="1"/>
</dbReference>
<dbReference type="EMBL" id="JAENHO010000001">
    <property type="protein sequence ID" value="MBL7253407.1"/>
    <property type="molecule type" value="Genomic_DNA"/>
</dbReference>
<organism evidence="6 7">
    <name type="scientific">Paractinoplanes lichenicola</name>
    <dbReference type="NCBI Taxonomy" id="2802976"/>
    <lineage>
        <taxon>Bacteria</taxon>
        <taxon>Bacillati</taxon>
        <taxon>Actinomycetota</taxon>
        <taxon>Actinomycetes</taxon>
        <taxon>Micromonosporales</taxon>
        <taxon>Micromonosporaceae</taxon>
        <taxon>Paractinoplanes</taxon>
    </lineage>
</organism>